<sequence length="347" mass="36027">MCDPAPPAGPATPRLAPPRPAPPRPAAAAVTSASTGAAATARDRRTVQNKHIREVVAAASTWKLDPKDLIARAGVLLRPFIAHVASPPDRRSLSGQPLPVAGVAGLAVAGAGPGGGGGGAGQYDDDQPAPATPDQAGTPPPDRNGQLAQQGSLTIVRRSSTKKAVNNTPVGPTVIRGGAPGPPGAPPDDSLAGDLESLDLTTECLPAVDTPDACDKAAFRLRCLLRQLQLGQVSADLLQSNLLYAARVLEAVFIDETKDRADEGPGRPGHLSERTTSGESKPVQRRRLRRPVWARGPASRGNLEASRDGSPPADNRWVPEVVRPPPRLAAKACAALAWAMWRCGAVW</sequence>
<evidence type="ECO:0000256" key="1">
    <source>
        <dbReference type="SAM" id="MobiDB-lite"/>
    </source>
</evidence>
<feature type="compositionally biased region" description="Basic residues" evidence="1">
    <location>
        <begin position="283"/>
        <end position="292"/>
    </location>
</feature>
<protein>
    <submittedName>
        <fullName evidence="3">Atherin-like isoform X1</fullName>
    </submittedName>
</protein>
<evidence type="ECO:0000313" key="2">
    <source>
        <dbReference type="Proteomes" id="UP000504606"/>
    </source>
</evidence>
<feature type="region of interest" description="Disordered" evidence="1">
    <location>
        <begin position="259"/>
        <end position="320"/>
    </location>
</feature>
<feature type="region of interest" description="Disordered" evidence="1">
    <location>
        <begin position="1"/>
        <end position="47"/>
    </location>
</feature>
<dbReference type="Proteomes" id="UP000504606">
    <property type="component" value="Unplaced"/>
</dbReference>
<dbReference type="GeneID" id="127749724"/>
<dbReference type="RefSeq" id="XP_052125071.1">
    <property type="nucleotide sequence ID" value="XM_052269111.1"/>
</dbReference>
<reference evidence="3" key="1">
    <citation type="submission" date="2025-08" db="UniProtKB">
        <authorList>
            <consortium name="RefSeq"/>
        </authorList>
    </citation>
    <scope>IDENTIFICATION</scope>
    <source>
        <tissue evidence="3">Whole organism</tissue>
    </source>
</reference>
<dbReference type="KEGG" id="foc:127749724"/>
<dbReference type="OrthoDB" id="189220at2759"/>
<name>A0A9C6WX65_FRAOC</name>
<keyword evidence="2" id="KW-1185">Reference proteome</keyword>
<feature type="compositionally biased region" description="Basic and acidic residues" evidence="1">
    <location>
        <begin position="259"/>
        <end position="273"/>
    </location>
</feature>
<dbReference type="AlphaFoldDB" id="A0A9C6WX65"/>
<organism evidence="2 3">
    <name type="scientific">Frankliniella occidentalis</name>
    <name type="common">Western flower thrips</name>
    <name type="synonym">Euthrips occidentalis</name>
    <dbReference type="NCBI Taxonomy" id="133901"/>
    <lineage>
        <taxon>Eukaryota</taxon>
        <taxon>Metazoa</taxon>
        <taxon>Ecdysozoa</taxon>
        <taxon>Arthropoda</taxon>
        <taxon>Hexapoda</taxon>
        <taxon>Insecta</taxon>
        <taxon>Pterygota</taxon>
        <taxon>Neoptera</taxon>
        <taxon>Paraneoptera</taxon>
        <taxon>Thysanoptera</taxon>
        <taxon>Terebrantia</taxon>
        <taxon>Thripoidea</taxon>
        <taxon>Thripidae</taxon>
        <taxon>Frankliniella</taxon>
    </lineage>
</organism>
<accession>A0A9C6WX65</accession>
<feature type="compositionally biased region" description="Low complexity" evidence="1">
    <location>
        <begin position="26"/>
        <end position="40"/>
    </location>
</feature>
<evidence type="ECO:0000313" key="3">
    <source>
        <dbReference type="RefSeq" id="XP_052125071.1"/>
    </source>
</evidence>
<feature type="region of interest" description="Disordered" evidence="1">
    <location>
        <begin position="113"/>
        <end position="194"/>
    </location>
</feature>
<feature type="compositionally biased region" description="Low complexity" evidence="1">
    <location>
        <begin position="128"/>
        <end position="137"/>
    </location>
</feature>
<gene>
    <name evidence="3" type="primary">LOC127749724</name>
</gene>
<feature type="compositionally biased region" description="Pro residues" evidence="1">
    <location>
        <begin position="1"/>
        <end position="25"/>
    </location>
</feature>
<proteinExistence type="predicted"/>